<keyword evidence="3" id="KW-1185">Reference proteome</keyword>
<reference evidence="2 3" key="1">
    <citation type="submission" date="2020-07" db="EMBL/GenBank/DDBJ databases">
        <title>Sequencing the genomes of 1000 actinobacteria strains.</title>
        <authorList>
            <person name="Klenk H.-P."/>
        </authorList>
    </citation>
    <scope>NUCLEOTIDE SEQUENCE [LARGE SCALE GENOMIC DNA]</scope>
    <source>
        <strain evidence="2 3">DSM 21350</strain>
    </source>
</reference>
<name>A0A7Y9JC89_9ACTN</name>
<dbReference type="Gene3D" id="3.40.109.10">
    <property type="entry name" value="NADH Oxidase"/>
    <property type="match status" value="1"/>
</dbReference>
<dbReference type="InterPro" id="IPR050627">
    <property type="entry name" value="Nitroreductase/BluB"/>
</dbReference>
<evidence type="ECO:0008006" key="4">
    <source>
        <dbReference type="Google" id="ProtNLM"/>
    </source>
</evidence>
<evidence type="ECO:0000256" key="1">
    <source>
        <dbReference type="SAM" id="MobiDB-lite"/>
    </source>
</evidence>
<evidence type="ECO:0000313" key="2">
    <source>
        <dbReference type="EMBL" id="NYD42996.1"/>
    </source>
</evidence>
<organism evidence="2 3">
    <name type="scientific">Nocardioides panaciterrulae</name>
    <dbReference type="NCBI Taxonomy" id="661492"/>
    <lineage>
        <taxon>Bacteria</taxon>
        <taxon>Bacillati</taxon>
        <taxon>Actinomycetota</taxon>
        <taxon>Actinomycetes</taxon>
        <taxon>Propionibacteriales</taxon>
        <taxon>Nocardioidaceae</taxon>
        <taxon>Nocardioides</taxon>
    </lineage>
</organism>
<accession>A0A7Y9JC89</accession>
<dbReference type="SUPFAM" id="SSF55469">
    <property type="entry name" value="FMN-dependent nitroreductase-like"/>
    <property type="match status" value="2"/>
</dbReference>
<sequence>MSETTTTAPGPAAESRPAPPAVPFRELVELACRAPSLHNTQPWRWRADGTRLRLYADRTRQLPHSDPDGRAVAISCGAALHHAQVAAEALGWEVVVRRCPDPADPDLLATLDLAPGRVVPAAQERLEALRARSTDRRRFTSWPLPAERLDRLAERAAAWGAKVVPVVDPGRQVALEELMRRADEIERGDPDHVAEVAPWVGSRGAQGVPVTSIPEVNPHRPAVPSRYQPGEPADPRGELPDPQGEPGEFVEGLMVLGTLEDDPPAWLRCGETLSALWLGTLRQGLSLLPLSQVTEVPATRERLRHDVLDGLLWPQLTVRVGWQEITRGPLPRAPRGPVEEVLRFD</sequence>
<evidence type="ECO:0000313" key="3">
    <source>
        <dbReference type="Proteomes" id="UP000535511"/>
    </source>
</evidence>
<dbReference type="PANTHER" id="PTHR23026:SF123">
    <property type="entry name" value="NAD(P)H NITROREDUCTASE RV3131-RELATED"/>
    <property type="match status" value="1"/>
</dbReference>
<feature type="region of interest" description="Disordered" evidence="1">
    <location>
        <begin position="1"/>
        <end position="20"/>
    </location>
</feature>
<dbReference type="RefSeq" id="WP_179664563.1">
    <property type="nucleotide sequence ID" value="NZ_JACCBG010000001.1"/>
</dbReference>
<protein>
    <recommendedName>
        <fullName evidence="4">NAD(P)H nitroreductase</fullName>
    </recommendedName>
</protein>
<comment type="caution">
    <text evidence="2">The sequence shown here is derived from an EMBL/GenBank/DDBJ whole genome shotgun (WGS) entry which is preliminary data.</text>
</comment>
<gene>
    <name evidence="2" type="ORF">BJZ21_003079</name>
</gene>
<dbReference type="Proteomes" id="UP000535511">
    <property type="component" value="Unassembled WGS sequence"/>
</dbReference>
<dbReference type="EMBL" id="JACCBG010000001">
    <property type="protein sequence ID" value="NYD42996.1"/>
    <property type="molecule type" value="Genomic_DNA"/>
</dbReference>
<dbReference type="PANTHER" id="PTHR23026">
    <property type="entry name" value="NADPH NITROREDUCTASE"/>
    <property type="match status" value="1"/>
</dbReference>
<proteinExistence type="predicted"/>
<dbReference type="AlphaFoldDB" id="A0A7Y9JC89"/>
<dbReference type="InterPro" id="IPR000415">
    <property type="entry name" value="Nitroreductase-like"/>
</dbReference>
<dbReference type="GO" id="GO:0016491">
    <property type="term" value="F:oxidoreductase activity"/>
    <property type="evidence" value="ECO:0007669"/>
    <property type="project" value="InterPro"/>
</dbReference>
<dbReference type="NCBIfam" id="NF047509">
    <property type="entry name" value="Rv3131_FMN_oxido"/>
    <property type="match status" value="1"/>
</dbReference>
<feature type="region of interest" description="Disordered" evidence="1">
    <location>
        <begin position="211"/>
        <end position="246"/>
    </location>
</feature>